<gene>
    <name evidence="2" type="primary">20344499</name>
    <name evidence="1" type="ORF">GGTG_04041</name>
</gene>
<evidence type="ECO:0000313" key="2">
    <source>
        <dbReference type="EnsemblFungi" id="EJT78949"/>
    </source>
</evidence>
<dbReference type="Proteomes" id="UP000006039">
    <property type="component" value="Unassembled WGS sequence"/>
</dbReference>
<sequence length="69" mass="8174">MILGEAGRKQRHLQFGQEIWVRKYQTAQRRLQMRKERPSHPKNGETSVFLLKKVLRQRGVFVPSGLEGW</sequence>
<keyword evidence="3" id="KW-1185">Reference proteome</keyword>
<reference evidence="2" key="5">
    <citation type="submission" date="2018-04" db="UniProtKB">
        <authorList>
            <consortium name="EnsemblFungi"/>
        </authorList>
    </citation>
    <scope>IDENTIFICATION</scope>
    <source>
        <strain evidence="2">R3-111a-1</strain>
    </source>
</reference>
<evidence type="ECO:0000313" key="1">
    <source>
        <dbReference type="EMBL" id="EJT78949.1"/>
    </source>
</evidence>
<dbReference type="HOGENOM" id="CLU_2776064_0_0_1"/>
<name>J3NRZ3_GAET3</name>
<organism evidence="1">
    <name type="scientific">Gaeumannomyces tritici (strain R3-111a-1)</name>
    <name type="common">Wheat and barley take-all root rot fungus</name>
    <name type="synonym">Gaeumannomyces graminis var. tritici</name>
    <dbReference type="NCBI Taxonomy" id="644352"/>
    <lineage>
        <taxon>Eukaryota</taxon>
        <taxon>Fungi</taxon>
        <taxon>Dikarya</taxon>
        <taxon>Ascomycota</taxon>
        <taxon>Pezizomycotina</taxon>
        <taxon>Sordariomycetes</taxon>
        <taxon>Sordariomycetidae</taxon>
        <taxon>Magnaporthales</taxon>
        <taxon>Magnaporthaceae</taxon>
        <taxon>Gaeumannomyces</taxon>
    </lineage>
</organism>
<reference evidence="3" key="1">
    <citation type="submission" date="2010-07" db="EMBL/GenBank/DDBJ databases">
        <title>The genome sequence of Gaeumannomyces graminis var. tritici strain R3-111a-1.</title>
        <authorList>
            <consortium name="The Broad Institute Genome Sequencing Platform"/>
            <person name="Ma L.-J."/>
            <person name="Dead R."/>
            <person name="Young S."/>
            <person name="Zeng Q."/>
            <person name="Koehrsen M."/>
            <person name="Alvarado L."/>
            <person name="Berlin A."/>
            <person name="Chapman S.B."/>
            <person name="Chen Z."/>
            <person name="Freedman E."/>
            <person name="Gellesch M."/>
            <person name="Goldberg J."/>
            <person name="Griggs A."/>
            <person name="Gujja S."/>
            <person name="Heilman E.R."/>
            <person name="Heiman D."/>
            <person name="Hepburn T."/>
            <person name="Howarth C."/>
            <person name="Jen D."/>
            <person name="Larson L."/>
            <person name="Mehta T."/>
            <person name="Neiman D."/>
            <person name="Pearson M."/>
            <person name="Roberts A."/>
            <person name="Saif S."/>
            <person name="Shea T."/>
            <person name="Shenoy N."/>
            <person name="Sisk P."/>
            <person name="Stolte C."/>
            <person name="Sykes S."/>
            <person name="Walk T."/>
            <person name="White J."/>
            <person name="Yandava C."/>
            <person name="Haas B."/>
            <person name="Nusbaum C."/>
            <person name="Birren B."/>
        </authorList>
    </citation>
    <scope>NUCLEOTIDE SEQUENCE [LARGE SCALE GENOMIC DNA]</scope>
    <source>
        <strain evidence="3">R3-111a-1</strain>
    </source>
</reference>
<dbReference type="EMBL" id="GL385396">
    <property type="protein sequence ID" value="EJT78949.1"/>
    <property type="molecule type" value="Genomic_DNA"/>
</dbReference>
<dbReference type="RefSeq" id="XP_009220094.1">
    <property type="nucleotide sequence ID" value="XM_009221830.1"/>
</dbReference>
<protein>
    <submittedName>
        <fullName evidence="1 2">Uncharacterized protein</fullName>
    </submittedName>
</protein>
<reference evidence="1" key="2">
    <citation type="submission" date="2010-07" db="EMBL/GenBank/DDBJ databases">
        <authorList>
            <consortium name="The Broad Institute Genome Sequencing Platform"/>
            <consortium name="Broad Institute Genome Sequencing Center for Infectious Disease"/>
            <person name="Ma L.-J."/>
            <person name="Dead R."/>
            <person name="Young S."/>
            <person name="Zeng Q."/>
            <person name="Koehrsen M."/>
            <person name="Alvarado L."/>
            <person name="Berlin A."/>
            <person name="Chapman S.B."/>
            <person name="Chen Z."/>
            <person name="Freedman E."/>
            <person name="Gellesch M."/>
            <person name="Goldberg J."/>
            <person name="Griggs A."/>
            <person name="Gujja S."/>
            <person name="Heilman E.R."/>
            <person name="Heiman D."/>
            <person name="Hepburn T."/>
            <person name="Howarth C."/>
            <person name="Jen D."/>
            <person name="Larson L."/>
            <person name="Mehta T."/>
            <person name="Neiman D."/>
            <person name="Pearson M."/>
            <person name="Roberts A."/>
            <person name="Saif S."/>
            <person name="Shea T."/>
            <person name="Shenoy N."/>
            <person name="Sisk P."/>
            <person name="Stolte C."/>
            <person name="Sykes S."/>
            <person name="Walk T."/>
            <person name="White J."/>
            <person name="Yandava C."/>
            <person name="Haas B."/>
            <person name="Nusbaum C."/>
            <person name="Birren B."/>
        </authorList>
    </citation>
    <scope>NUCLEOTIDE SEQUENCE</scope>
    <source>
        <strain evidence="1">R3-111a-1</strain>
    </source>
</reference>
<evidence type="ECO:0000313" key="3">
    <source>
        <dbReference type="Proteomes" id="UP000006039"/>
    </source>
</evidence>
<dbReference type="GeneID" id="20344499"/>
<proteinExistence type="predicted"/>
<dbReference type="AlphaFoldDB" id="J3NRZ3"/>
<reference evidence="1" key="3">
    <citation type="submission" date="2010-09" db="EMBL/GenBank/DDBJ databases">
        <title>Annotation of Gaeumannomyces graminis var. tritici R3-111a-1.</title>
        <authorList>
            <consortium name="The Broad Institute Genome Sequencing Platform"/>
            <person name="Ma L.-J."/>
            <person name="Dead R."/>
            <person name="Young S.K."/>
            <person name="Zeng Q."/>
            <person name="Gargeya S."/>
            <person name="Fitzgerald M."/>
            <person name="Haas B."/>
            <person name="Abouelleil A."/>
            <person name="Alvarado L."/>
            <person name="Arachchi H.M."/>
            <person name="Berlin A."/>
            <person name="Brown A."/>
            <person name="Chapman S.B."/>
            <person name="Chen Z."/>
            <person name="Dunbar C."/>
            <person name="Freedman E."/>
            <person name="Gearin G."/>
            <person name="Gellesch M."/>
            <person name="Goldberg J."/>
            <person name="Griggs A."/>
            <person name="Gujja S."/>
            <person name="Heiman D."/>
            <person name="Howarth C."/>
            <person name="Larson L."/>
            <person name="Lui A."/>
            <person name="MacDonald P.J.P."/>
            <person name="Mehta T."/>
            <person name="Montmayeur A."/>
            <person name="Murphy C."/>
            <person name="Neiman D."/>
            <person name="Pearson M."/>
            <person name="Priest M."/>
            <person name="Roberts A."/>
            <person name="Saif S."/>
            <person name="Shea T."/>
            <person name="Shenoy N."/>
            <person name="Sisk P."/>
            <person name="Stolte C."/>
            <person name="Sykes S."/>
            <person name="Yandava C."/>
            <person name="Wortman J."/>
            <person name="Nusbaum C."/>
            <person name="Birren B."/>
        </authorList>
    </citation>
    <scope>NUCLEOTIDE SEQUENCE</scope>
    <source>
        <strain evidence="1">R3-111a-1</strain>
    </source>
</reference>
<reference evidence="2" key="4">
    <citation type="journal article" date="2015" name="G3 (Bethesda)">
        <title>Genome sequences of three phytopathogenic species of the Magnaporthaceae family of fungi.</title>
        <authorList>
            <person name="Okagaki L.H."/>
            <person name="Nunes C.C."/>
            <person name="Sailsbery J."/>
            <person name="Clay B."/>
            <person name="Brown D."/>
            <person name="John T."/>
            <person name="Oh Y."/>
            <person name="Young N."/>
            <person name="Fitzgerald M."/>
            <person name="Haas B.J."/>
            <person name="Zeng Q."/>
            <person name="Young S."/>
            <person name="Adiconis X."/>
            <person name="Fan L."/>
            <person name="Levin J.Z."/>
            <person name="Mitchell T.K."/>
            <person name="Okubara P.A."/>
            <person name="Farman M.L."/>
            <person name="Kohn L.M."/>
            <person name="Birren B."/>
            <person name="Ma L.-J."/>
            <person name="Dean R.A."/>
        </authorList>
    </citation>
    <scope>NUCLEOTIDE SEQUENCE</scope>
    <source>
        <strain evidence="2">R3-111a-1</strain>
    </source>
</reference>
<dbReference type="EnsemblFungi" id="EJT78949">
    <property type="protein sequence ID" value="EJT78949"/>
    <property type="gene ID" value="GGTG_04041"/>
</dbReference>
<accession>J3NRZ3</accession>
<dbReference type="VEuPathDB" id="FungiDB:GGTG_04041"/>